<keyword evidence="2" id="KW-1185">Reference proteome</keyword>
<feature type="non-terminal residue" evidence="1">
    <location>
        <position position="1"/>
    </location>
</feature>
<dbReference type="EMBL" id="JASPKZ010004176">
    <property type="protein sequence ID" value="KAJ9590962.1"/>
    <property type="molecule type" value="Genomic_DNA"/>
</dbReference>
<accession>A0AAD8A218</accession>
<dbReference type="AlphaFoldDB" id="A0AAD8A218"/>
<comment type="caution">
    <text evidence="1">The sequence shown here is derived from an EMBL/GenBank/DDBJ whole genome shotgun (WGS) entry which is preliminary data.</text>
</comment>
<protein>
    <submittedName>
        <fullName evidence="1">Uncharacterized protein</fullName>
    </submittedName>
</protein>
<name>A0AAD8A218_DIPPU</name>
<sequence length="116" mass="13406">ISRLRKYLGVTKLIVQYITFSSAFLKDRTEQCIFILLVQLFKISIRTVKSNLNFNIVANSKRNLSKLIVSFFDVPSPAKAEENKEKLQSDCSVQEHLETQSVEKYKNIYDTEISDP</sequence>
<gene>
    <name evidence="1" type="ORF">L9F63_016006</name>
</gene>
<proteinExistence type="predicted"/>
<evidence type="ECO:0000313" key="1">
    <source>
        <dbReference type="EMBL" id="KAJ9590962.1"/>
    </source>
</evidence>
<evidence type="ECO:0000313" key="2">
    <source>
        <dbReference type="Proteomes" id="UP001233999"/>
    </source>
</evidence>
<dbReference type="Proteomes" id="UP001233999">
    <property type="component" value="Unassembled WGS sequence"/>
</dbReference>
<organism evidence="1 2">
    <name type="scientific">Diploptera punctata</name>
    <name type="common">Pacific beetle cockroach</name>
    <dbReference type="NCBI Taxonomy" id="6984"/>
    <lineage>
        <taxon>Eukaryota</taxon>
        <taxon>Metazoa</taxon>
        <taxon>Ecdysozoa</taxon>
        <taxon>Arthropoda</taxon>
        <taxon>Hexapoda</taxon>
        <taxon>Insecta</taxon>
        <taxon>Pterygota</taxon>
        <taxon>Neoptera</taxon>
        <taxon>Polyneoptera</taxon>
        <taxon>Dictyoptera</taxon>
        <taxon>Blattodea</taxon>
        <taxon>Blaberoidea</taxon>
        <taxon>Blaberidae</taxon>
        <taxon>Diplopterinae</taxon>
        <taxon>Diploptera</taxon>
    </lineage>
</organism>
<feature type="non-terminal residue" evidence="1">
    <location>
        <position position="116"/>
    </location>
</feature>
<reference evidence="1" key="2">
    <citation type="submission" date="2023-05" db="EMBL/GenBank/DDBJ databases">
        <authorList>
            <person name="Fouks B."/>
        </authorList>
    </citation>
    <scope>NUCLEOTIDE SEQUENCE</scope>
    <source>
        <strain evidence="1">Stay&amp;Tobe</strain>
        <tissue evidence="1">Testes</tissue>
    </source>
</reference>
<reference evidence="1" key="1">
    <citation type="journal article" date="2023" name="IScience">
        <title>Live-bearing cockroach genome reveals convergent evolutionary mechanisms linked to viviparity in insects and beyond.</title>
        <authorList>
            <person name="Fouks B."/>
            <person name="Harrison M.C."/>
            <person name="Mikhailova A.A."/>
            <person name="Marchal E."/>
            <person name="English S."/>
            <person name="Carruthers M."/>
            <person name="Jennings E.C."/>
            <person name="Chiamaka E.L."/>
            <person name="Frigard R.A."/>
            <person name="Pippel M."/>
            <person name="Attardo G.M."/>
            <person name="Benoit J.B."/>
            <person name="Bornberg-Bauer E."/>
            <person name="Tobe S.S."/>
        </authorList>
    </citation>
    <scope>NUCLEOTIDE SEQUENCE</scope>
    <source>
        <strain evidence="1">Stay&amp;Tobe</strain>
    </source>
</reference>